<evidence type="ECO:0000313" key="3">
    <source>
        <dbReference type="EMBL" id="RPD89422.1"/>
    </source>
</evidence>
<dbReference type="SUPFAM" id="SSF47090">
    <property type="entry name" value="PGBD-like"/>
    <property type="match status" value="1"/>
</dbReference>
<proteinExistence type="predicted"/>
<evidence type="ECO:0008006" key="5">
    <source>
        <dbReference type="Google" id="ProtNLM"/>
    </source>
</evidence>
<dbReference type="AlphaFoldDB" id="A0A3N4MZJ1"/>
<evidence type="ECO:0000259" key="1">
    <source>
        <dbReference type="Pfam" id="PF00182"/>
    </source>
</evidence>
<evidence type="ECO:0000259" key="2">
    <source>
        <dbReference type="Pfam" id="PF01471"/>
    </source>
</evidence>
<sequence length="263" mass="28718">MSKYGSQGAEVRALQHALGLYVDGSFGAKTKQAVIAYQMEQRLIADGIAGTKTWTALLPQLKAAEAHKANREVFFAELRKSLFKNGFSQSQVDGLNTLIDVFENSKIGVNHTAYMLATTCHETACTMQPIIERGGVSYFDKYDTGRLAVRLGNTPEADGDGYKYRGRGYVQLTGAANYRRAGNKLGIDLPGKPDLALDPVHAAGIMIFGMSEGWFTGKKLSDYIGDYTANYTAARRIINGVDKKDKIAAEAVAFELALRRAKM</sequence>
<dbReference type="InterPro" id="IPR036365">
    <property type="entry name" value="PGBD-like_sf"/>
</dbReference>
<dbReference type="GO" id="GO:0004568">
    <property type="term" value="F:chitinase activity"/>
    <property type="evidence" value="ECO:0007669"/>
    <property type="project" value="InterPro"/>
</dbReference>
<evidence type="ECO:0000313" key="4">
    <source>
        <dbReference type="Proteomes" id="UP000272412"/>
    </source>
</evidence>
<dbReference type="Gene3D" id="1.10.530.10">
    <property type="match status" value="1"/>
</dbReference>
<comment type="caution">
    <text evidence="3">The sequence shown here is derived from an EMBL/GenBank/DDBJ whole genome shotgun (WGS) entry which is preliminary data.</text>
</comment>
<protein>
    <recommendedName>
        <fullName evidence="5">Peptidoglycan-binding protein</fullName>
    </recommendedName>
</protein>
<feature type="domain" description="Peptidoglycan binding-like" evidence="2">
    <location>
        <begin position="8"/>
        <end position="57"/>
    </location>
</feature>
<dbReference type="Proteomes" id="UP000272412">
    <property type="component" value="Unassembled WGS sequence"/>
</dbReference>
<reference evidence="3 4" key="1">
    <citation type="submission" date="2018-11" db="EMBL/GenBank/DDBJ databases">
        <title>Neisseria weixii sp. nov. isolated from the rectal contents of plateau pika (Ochotona cruzoniae).</title>
        <authorList>
            <person name="Zhang G."/>
        </authorList>
    </citation>
    <scope>NUCLEOTIDE SEQUENCE [LARGE SCALE GENOMIC DNA]</scope>
    <source>
        <strain evidence="3 4">10009</strain>
    </source>
</reference>
<dbReference type="Pfam" id="PF00182">
    <property type="entry name" value="Glyco_hydro_19"/>
    <property type="match status" value="1"/>
</dbReference>
<dbReference type="Pfam" id="PF01471">
    <property type="entry name" value="PG_binding_1"/>
    <property type="match status" value="1"/>
</dbReference>
<dbReference type="InterPro" id="IPR036366">
    <property type="entry name" value="PGBDSf"/>
</dbReference>
<name>A0A3N4MZJ1_9NEIS</name>
<organism evidence="3 4">
    <name type="scientific">Neisseria weixii</name>
    <dbReference type="NCBI Taxonomy" id="1853276"/>
    <lineage>
        <taxon>Bacteria</taxon>
        <taxon>Pseudomonadati</taxon>
        <taxon>Pseudomonadota</taxon>
        <taxon>Betaproteobacteria</taxon>
        <taxon>Neisseriales</taxon>
        <taxon>Neisseriaceae</taxon>
        <taxon>Neisseria</taxon>
    </lineage>
</organism>
<accession>A0A3N4MZJ1</accession>
<feature type="domain" description="Glycoside hydrolase family 19 catalytic" evidence="1">
    <location>
        <begin position="113"/>
        <end position="201"/>
    </location>
</feature>
<dbReference type="RefSeq" id="WP_123811789.1">
    <property type="nucleotide sequence ID" value="NZ_RPFL01000007.1"/>
</dbReference>
<dbReference type="InterPro" id="IPR002477">
    <property type="entry name" value="Peptidoglycan-bd-like"/>
</dbReference>
<dbReference type="Gene3D" id="1.10.101.10">
    <property type="entry name" value="PGBD-like superfamily/PGBD"/>
    <property type="match status" value="1"/>
</dbReference>
<dbReference type="InterPro" id="IPR023346">
    <property type="entry name" value="Lysozyme-like_dom_sf"/>
</dbReference>
<dbReference type="InterPro" id="IPR000726">
    <property type="entry name" value="Glyco_hydro_19_cat"/>
</dbReference>
<dbReference type="EMBL" id="RPFL01000007">
    <property type="protein sequence ID" value="RPD89422.1"/>
    <property type="molecule type" value="Genomic_DNA"/>
</dbReference>
<keyword evidence="4" id="KW-1185">Reference proteome</keyword>
<dbReference type="GO" id="GO:0006032">
    <property type="term" value="P:chitin catabolic process"/>
    <property type="evidence" value="ECO:0007669"/>
    <property type="project" value="InterPro"/>
</dbReference>
<dbReference type="SUPFAM" id="SSF53955">
    <property type="entry name" value="Lysozyme-like"/>
    <property type="match status" value="1"/>
</dbReference>
<dbReference type="GO" id="GO:0016998">
    <property type="term" value="P:cell wall macromolecule catabolic process"/>
    <property type="evidence" value="ECO:0007669"/>
    <property type="project" value="InterPro"/>
</dbReference>
<gene>
    <name evidence="3" type="ORF">EGK74_04170</name>
</gene>